<dbReference type="Proteomes" id="UP000644441">
    <property type="component" value="Unassembled WGS sequence"/>
</dbReference>
<comment type="pathway">
    <text evidence="16">Cell wall biogenesis; peptidoglycan biosynthesis.</text>
</comment>
<proteinExistence type="inferred from homology"/>
<keyword evidence="11 16" id="KW-1133">Transmembrane helix</keyword>
<evidence type="ECO:0000256" key="16">
    <source>
        <dbReference type="HAMAP-Rule" id="MF_02080"/>
    </source>
</evidence>
<organism evidence="20 21">
    <name type="scientific">Alloalcanivorax venustensis ISO4</name>
    <dbReference type="NCBI Taxonomy" id="1177184"/>
    <lineage>
        <taxon>Bacteria</taxon>
        <taxon>Pseudomonadati</taxon>
        <taxon>Pseudomonadota</taxon>
        <taxon>Gammaproteobacteria</taxon>
        <taxon>Oceanospirillales</taxon>
        <taxon>Alcanivoracaceae</taxon>
        <taxon>Alloalcanivorax</taxon>
    </lineage>
</organism>
<dbReference type="InterPro" id="IPR012338">
    <property type="entry name" value="Beta-lactam/transpept-like"/>
</dbReference>
<keyword evidence="6 16" id="KW-0645">Protease</keyword>
<comment type="subcellular location">
    <subcellularLocation>
        <location evidence="1">Membrane</location>
    </subcellularLocation>
</comment>
<evidence type="ECO:0000256" key="12">
    <source>
        <dbReference type="ARBA" id="ARBA00023136"/>
    </source>
</evidence>
<evidence type="ECO:0000259" key="19">
    <source>
        <dbReference type="Pfam" id="PF03717"/>
    </source>
</evidence>
<keyword evidence="4 16" id="KW-0132">Cell division</keyword>
<comment type="catalytic activity">
    <reaction evidence="16">
        <text>Preferential cleavage: (Ac)2-L-Lys-D-Ala-|-D-Ala. Also transpeptidation of peptidyl-alanyl moieties that are N-acyl substituents of D-alanine.</text>
        <dbReference type="EC" id="3.4.16.4"/>
    </reaction>
</comment>
<keyword evidence="9 16" id="KW-0133">Cell shape</keyword>
<evidence type="ECO:0000256" key="6">
    <source>
        <dbReference type="ARBA" id="ARBA00022670"/>
    </source>
</evidence>
<evidence type="ECO:0000256" key="17">
    <source>
        <dbReference type="SAM" id="MobiDB-lite"/>
    </source>
</evidence>
<evidence type="ECO:0000256" key="14">
    <source>
        <dbReference type="ARBA" id="ARBA00023306"/>
    </source>
</evidence>
<evidence type="ECO:0000256" key="3">
    <source>
        <dbReference type="ARBA" id="ARBA00022519"/>
    </source>
</evidence>
<evidence type="ECO:0000256" key="8">
    <source>
        <dbReference type="ARBA" id="ARBA00022801"/>
    </source>
</evidence>
<comment type="caution">
    <text evidence="20">The sequence shown here is derived from an EMBL/GenBank/DDBJ whole genome shotgun (WGS) entry which is preliminary data.</text>
</comment>
<evidence type="ECO:0000259" key="18">
    <source>
        <dbReference type="Pfam" id="PF00905"/>
    </source>
</evidence>
<name>A0ABS0ACX5_9GAMM</name>
<feature type="active site" description="Acyl-ester intermediate" evidence="16">
    <location>
        <position position="309"/>
    </location>
</feature>
<dbReference type="InterPro" id="IPR036138">
    <property type="entry name" value="PBP_dimer_sf"/>
</dbReference>
<keyword evidence="3 16" id="KW-0997">Cell inner membrane</keyword>
<evidence type="ECO:0000256" key="5">
    <source>
        <dbReference type="ARBA" id="ARBA00022645"/>
    </source>
</evidence>
<evidence type="ECO:0000256" key="15">
    <source>
        <dbReference type="ARBA" id="ARBA00023316"/>
    </source>
</evidence>
<keyword evidence="13 16" id="KW-0717">Septation</keyword>
<dbReference type="Pfam" id="PF00905">
    <property type="entry name" value="Transpeptidase"/>
    <property type="match status" value="1"/>
</dbReference>
<keyword evidence="10 16" id="KW-0573">Peptidoglycan synthesis</keyword>
<keyword evidence="7 16" id="KW-0812">Transmembrane</keyword>
<dbReference type="PANTHER" id="PTHR30627">
    <property type="entry name" value="PEPTIDOGLYCAN D,D-TRANSPEPTIDASE"/>
    <property type="match status" value="1"/>
</dbReference>
<dbReference type="SUPFAM" id="SSF56519">
    <property type="entry name" value="Penicillin binding protein dimerisation domain"/>
    <property type="match status" value="1"/>
</dbReference>
<keyword evidence="2 16" id="KW-1003">Cell membrane</keyword>
<evidence type="ECO:0000256" key="9">
    <source>
        <dbReference type="ARBA" id="ARBA00022960"/>
    </source>
</evidence>
<dbReference type="InterPro" id="IPR001460">
    <property type="entry name" value="PCN-bd_Tpept"/>
</dbReference>
<evidence type="ECO:0000256" key="1">
    <source>
        <dbReference type="ARBA" id="ARBA00004370"/>
    </source>
</evidence>
<dbReference type="InterPro" id="IPR037532">
    <property type="entry name" value="FtsI_transpept"/>
</dbReference>
<keyword evidence="12 16" id="KW-0472">Membrane</keyword>
<accession>A0ABS0ACX5</accession>
<dbReference type="EMBL" id="ARXR01000003">
    <property type="protein sequence ID" value="MBF5051991.1"/>
    <property type="molecule type" value="Genomic_DNA"/>
</dbReference>
<evidence type="ECO:0000256" key="2">
    <source>
        <dbReference type="ARBA" id="ARBA00022475"/>
    </source>
</evidence>
<evidence type="ECO:0000313" key="21">
    <source>
        <dbReference type="Proteomes" id="UP000644441"/>
    </source>
</evidence>
<reference evidence="20 21" key="1">
    <citation type="submission" date="2012-09" db="EMBL/GenBank/DDBJ databases">
        <title>Genome Sequence of alkane-degrading Bacterium Alcanivorax venustensis ISO4.</title>
        <authorList>
            <person name="Lai Q."/>
            <person name="Shao Z."/>
        </authorList>
    </citation>
    <scope>NUCLEOTIDE SEQUENCE [LARGE SCALE GENOMIC DNA]</scope>
    <source>
        <strain evidence="20 21">ISO4</strain>
    </source>
</reference>
<evidence type="ECO:0000256" key="13">
    <source>
        <dbReference type="ARBA" id="ARBA00023210"/>
    </source>
</evidence>
<protein>
    <recommendedName>
        <fullName evidence="16">Peptidoglycan D,D-transpeptidase FtsI</fullName>
        <ecNumber evidence="16">3.4.16.4</ecNumber>
    </recommendedName>
    <alternativeName>
        <fullName evidence="16">Penicillin-binding protein 3</fullName>
        <shortName evidence="16">PBP-3</shortName>
    </alternativeName>
</protein>
<feature type="region of interest" description="Disordered" evidence="17">
    <location>
        <begin position="1"/>
        <end position="20"/>
    </location>
</feature>
<feature type="domain" description="Penicillin-binding protein dimerisation" evidence="19">
    <location>
        <begin position="73"/>
        <end position="221"/>
    </location>
</feature>
<dbReference type="EC" id="3.4.16.4" evidence="16"/>
<dbReference type="Gene3D" id="3.90.1310.10">
    <property type="entry name" value="Penicillin-binding protein 2a (Domain 2)"/>
    <property type="match status" value="1"/>
</dbReference>
<keyword evidence="14 16" id="KW-0131">Cell cycle</keyword>
<keyword evidence="5 16" id="KW-0121">Carboxypeptidase</keyword>
<keyword evidence="8 16" id="KW-0378">Hydrolase</keyword>
<dbReference type="Gene3D" id="3.40.710.10">
    <property type="entry name" value="DD-peptidase/beta-lactamase superfamily"/>
    <property type="match status" value="1"/>
</dbReference>
<feature type="domain" description="Penicillin-binding protein transpeptidase" evidence="18">
    <location>
        <begin position="262"/>
        <end position="558"/>
    </location>
</feature>
<comment type="function">
    <text evidence="16">Catalyzes cross-linking of the peptidoglycan cell wall at the division septum.</text>
</comment>
<dbReference type="Pfam" id="PF03717">
    <property type="entry name" value="PBP_dimer"/>
    <property type="match status" value="1"/>
</dbReference>
<sequence length="586" mass="63262">MKGARRTTPKATRKAATKASARQANSSLRWRFMLVFWAGCACVLVGRAVQLQVVQHDFLADQGDIRNLRVEPVAAHRGVIQDRAGRPLAVSTPVTTLWANPGEALEHQEQWARLGNNPIIDSRAFASRVNSHKGKEFIYLARGLAPEQAQTVLAKQVPGIHPLTEYRRYYPAGEVTSHLVGFTDIDERGQEGVELAFEEQLSGEPGRKKVVRDLLGRVIQDIEVLEPAAPGQDITLSLDLRLQYLAYKELLSATRRFKARGGSAVVLDIKTGEVLAMVNQPAYNPNNRGNLDTASLRNRAVTDLFEPGSTIKPFTVAAAMEQGLVTPTTAINTHPGYLRVGSKTIRDHRDYGVIDVTTVLTKSSNVGVSKLALSMDAMVLPGYLERFGFGQRTGIDYPGESDGMLPLRARWRDVERAALSYGYGVSTTALQLAQAYAILANDGRRVPLSLLKVDQPPKGEQVIAPASAQSIVRMLETVVSIEGTASRAQISGYQVAGKTGTVHKVTANGYADDRYIGLFAGIAPASNPRVAAVVVIDDPRGESYYGGLVAAPVFSAIVGGVLRTLHVPPDKTDGLIAGNLDGEDAT</sequence>
<dbReference type="Gene3D" id="3.30.450.330">
    <property type="match status" value="1"/>
</dbReference>
<evidence type="ECO:0000256" key="10">
    <source>
        <dbReference type="ARBA" id="ARBA00022984"/>
    </source>
</evidence>
<dbReference type="InterPro" id="IPR050515">
    <property type="entry name" value="Beta-lactam/transpept"/>
</dbReference>
<keyword evidence="15 16" id="KW-0961">Cell wall biogenesis/degradation</keyword>
<keyword evidence="21" id="KW-1185">Reference proteome</keyword>
<gene>
    <name evidence="16" type="primary">ftsI</name>
    <name evidence="20" type="ORF">ISO4_00593</name>
</gene>
<dbReference type="PANTHER" id="PTHR30627:SF1">
    <property type="entry name" value="PEPTIDOGLYCAN D,D-TRANSPEPTIDASE FTSI"/>
    <property type="match status" value="1"/>
</dbReference>
<dbReference type="HAMAP" id="MF_02080">
    <property type="entry name" value="FtsI_transpept"/>
    <property type="match status" value="1"/>
</dbReference>
<comment type="similarity">
    <text evidence="16">Belongs to the transpeptidase family. FtsI subfamily.</text>
</comment>
<evidence type="ECO:0000313" key="20">
    <source>
        <dbReference type="EMBL" id="MBF5051991.1"/>
    </source>
</evidence>
<dbReference type="SUPFAM" id="SSF56601">
    <property type="entry name" value="beta-lactamase/transpeptidase-like"/>
    <property type="match status" value="1"/>
</dbReference>
<evidence type="ECO:0000256" key="4">
    <source>
        <dbReference type="ARBA" id="ARBA00022618"/>
    </source>
</evidence>
<feature type="compositionally biased region" description="Basic residues" evidence="17">
    <location>
        <begin position="1"/>
        <end position="16"/>
    </location>
</feature>
<dbReference type="InterPro" id="IPR005311">
    <property type="entry name" value="PBP_dimer"/>
</dbReference>
<evidence type="ECO:0000256" key="7">
    <source>
        <dbReference type="ARBA" id="ARBA00022692"/>
    </source>
</evidence>
<evidence type="ECO:0000256" key="11">
    <source>
        <dbReference type="ARBA" id="ARBA00022989"/>
    </source>
</evidence>